<organism evidence="2 3">
    <name type="scientific">Pristionchus mayeri</name>
    <dbReference type="NCBI Taxonomy" id="1317129"/>
    <lineage>
        <taxon>Eukaryota</taxon>
        <taxon>Metazoa</taxon>
        <taxon>Ecdysozoa</taxon>
        <taxon>Nematoda</taxon>
        <taxon>Chromadorea</taxon>
        <taxon>Rhabditida</taxon>
        <taxon>Rhabditina</taxon>
        <taxon>Diplogasteromorpha</taxon>
        <taxon>Diplogasteroidea</taxon>
        <taxon>Neodiplogasteridae</taxon>
        <taxon>Pristionchus</taxon>
    </lineage>
</organism>
<gene>
    <name evidence="2" type="ORF">PMAYCL1PPCAC_30575</name>
</gene>
<evidence type="ECO:0000313" key="2">
    <source>
        <dbReference type="EMBL" id="GMR60380.1"/>
    </source>
</evidence>
<accession>A0AAN5DCX5</accession>
<keyword evidence="1" id="KW-0812">Transmembrane</keyword>
<feature type="transmembrane region" description="Helical" evidence="1">
    <location>
        <begin position="78"/>
        <end position="104"/>
    </location>
</feature>
<evidence type="ECO:0008006" key="4">
    <source>
        <dbReference type="Google" id="ProtNLM"/>
    </source>
</evidence>
<dbReference type="EMBL" id="BTRK01000006">
    <property type="protein sequence ID" value="GMR60380.1"/>
    <property type="molecule type" value="Genomic_DNA"/>
</dbReference>
<keyword evidence="3" id="KW-1185">Reference proteome</keyword>
<keyword evidence="1" id="KW-1133">Transmembrane helix</keyword>
<proteinExistence type="predicted"/>
<feature type="non-terminal residue" evidence="2">
    <location>
        <position position="107"/>
    </location>
</feature>
<feature type="transmembrane region" description="Helical" evidence="1">
    <location>
        <begin position="20"/>
        <end position="39"/>
    </location>
</feature>
<evidence type="ECO:0000313" key="3">
    <source>
        <dbReference type="Proteomes" id="UP001328107"/>
    </source>
</evidence>
<dbReference type="AlphaFoldDB" id="A0AAN5DCX5"/>
<name>A0AAN5DCX5_9BILA</name>
<reference evidence="3" key="1">
    <citation type="submission" date="2022-10" db="EMBL/GenBank/DDBJ databases">
        <title>Genome assembly of Pristionchus species.</title>
        <authorList>
            <person name="Yoshida K."/>
            <person name="Sommer R.J."/>
        </authorList>
    </citation>
    <scope>NUCLEOTIDE SEQUENCE [LARGE SCALE GENOMIC DNA]</scope>
    <source>
        <strain evidence="3">RS5460</strain>
    </source>
</reference>
<comment type="caution">
    <text evidence="2">The sequence shown here is derived from an EMBL/GenBank/DDBJ whole genome shotgun (WGS) entry which is preliminary data.</text>
</comment>
<evidence type="ECO:0000256" key="1">
    <source>
        <dbReference type="SAM" id="Phobius"/>
    </source>
</evidence>
<feature type="non-terminal residue" evidence="2">
    <location>
        <position position="1"/>
    </location>
</feature>
<sequence length="107" mass="12438">YRHQSIVRGRFKLKEFTLRISRFLMILFCSSPGIMSFIIPFDASRTEELIDNYQYGNISWIRERSNYVLYVRNTANVVVLPVVALSAIFTGTLLLNAMLIHMIVSIY</sequence>
<dbReference type="Proteomes" id="UP001328107">
    <property type="component" value="Unassembled WGS sequence"/>
</dbReference>
<keyword evidence="1" id="KW-0472">Membrane</keyword>
<protein>
    <recommendedName>
        <fullName evidence="4">G protein-coupled receptor</fullName>
    </recommendedName>
</protein>